<dbReference type="PANTHER" id="PTHR18945">
    <property type="entry name" value="NEUROTRANSMITTER GATED ION CHANNEL"/>
    <property type="match status" value="1"/>
</dbReference>
<name>A0A226DEL4_FOLCA</name>
<dbReference type="InterPro" id="IPR036719">
    <property type="entry name" value="Neuro-gated_channel_TM_sf"/>
</dbReference>
<dbReference type="InterPro" id="IPR038050">
    <property type="entry name" value="Neuro_actylchol_rec"/>
</dbReference>
<reference evidence="10 11" key="1">
    <citation type="submission" date="2015-12" db="EMBL/GenBank/DDBJ databases">
        <title>The genome of Folsomia candida.</title>
        <authorList>
            <person name="Faddeeva A."/>
            <person name="Derks M.F."/>
            <person name="Anvar Y."/>
            <person name="Smit S."/>
            <person name="Van Straalen N."/>
            <person name="Roelofs D."/>
        </authorList>
    </citation>
    <scope>NUCLEOTIDE SEQUENCE [LARGE SCALE GENOMIC DNA]</scope>
    <source>
        <strain evidence="10 11">VU population</strain>
        <tissue evidence="10">Whole body</tissue>
    </source>
</reference>
<feature type="transmembrane region" description="Helical" evidence="8">
    <location>
        <begin position="89"/>
        <end position="106"/>
    </location>
</feature>
<dbReference type="GO" id="GO:0099095">
    <property type="term" value="F:ligand-gated monoatomic anion channel activity"/>
    <property type="evidence" value="ECO:0007669"/>
    <property type="project" value="UniProtKB-ARBA"/>
</dbReference>
<evidence type="ECO:0000256" key="8">
    <source>
        <dbReference type="SAM" id="Phobius"/>
    </source>
</evidence>
<gene>
    <name evidence="10" type="ORF">Fcan01_21517</name>
</gene>
<evidence type="ECO:0000256" key="1">
    <source>
        <dbReference type="ARBA" id="ARBA00004141"/>
    </source>
</evidence>
<dbReference type="EMBL" id="LNIX01000021">
    <property type="protein sequence ID" value="OXA43570.1"/>
    <property type="molecule type" value="Genomic_DNA"/>
</dbReference>
<feature type="transmembrane region" description="Helical" evidence="8">
    <location>
        <begin position="321"/>
        <end position="340"/>
    </location>
</feature>
<evidence type="ECO:0000256" key="2">
    <source>
        <dbReference type="ARBA" id="ARBA00004236"/>
    </source>
</evidence>
<dbReference type="GO" id="GO:0005886">
    <property type="term" value="C:plasma membrane"/>
    <property type="evidence" value="ECO:0007669"/>
    <property type="project" value="UniProtKB-SubCell"/>
</dbReference>
<dbReference type="GO" id="GO:0005230">
    <property type="term" value="F:extracellular ligand-gated monoatomic ion channel activity"/>
    <property type="evidence" value="ECO:0007669"/>
    <property type="project" value="InterPro"/>
</dbReference>
<evidence type="ECO:0000256" key="4">
    <source>
        <dbReference type="ARBA" id="ARBA00022475"/>
    </source>
</evidence>
<dbReference type="Proteomes" id="UP000198287">
    <property type="component" value="Unassembled WGS sequence"/>
</dbReference>
<proteinExistence type="predicted"/>
<dbReference type="InterPro" id="IPR006028">
    <property type="entry name" value="GABAA/Glycine_rcpt"/>
</dbReference>
<dbReference type="GO" id="GO:0005254">
    <property type="term" value="F:chloride channel activity"/>
    <property type="evidence" value="ECO:0007669"/>
    <property type="project" value="UniProtKB-ARBA"/>
</dbReference>
<keyword evidence="10" id="KW-0675">Receptor</keyword>
<evidence type="ECO:0000313" key="11">
    <source>
        <dbReference type="Proteomes" id="UP000198287"/>
    </source>
</evidence>
<dbReference type="SUPFAM" id="SSF90112">
    <property type="entry name" value="Neurotransmitter-gated ion-channel transmembrane pore"/>
    <property type="match status" value="1"/>
</dbReference>
<dbReference type="AlphaFoldDB" id="A0A226DEL4"/>
<dbReference type="Pfam" id="PF02932">
    <property type="entry name" value="Neur_chan_memb"/>
    <property type="match status" value="1"/>
</dbReference>
<dbReference type="InterPro" id="IPR036734">
    <property type="entry name" value="Neur_chan_lig-bd_sf"/>
</dbReference>
<accession>A0A226DEL4</accession>
<protein>
    <submittedName>
        <fullName evidence="10">Glycine receptor subunit beta-type 4</fullName>
    </submittedName>
</protein>
<keyword evidence="5" id="KW-0406">Ion transport</keyword>
<dbReference type="PRINTS" id="PR00253">
    <property type="entry name" value="GABAARECEPTR"/>
</dbReference>
<feature type="region of interest" description="Disordered" evidence="7">
    <location>
        <begin position="203"/>
        <end position="252"/>
    </location>
</feature>
<feature type="domain" description="Neurotransmitter-gated ion-channel transmembrane" evidence="9">
    <location>
        <begin position="90"/>
        <end position="335"/>
    </location>
</feature>
<dbReference type="OrthoDB" id="442503at2759"/>
<keyword evidence="3" id="KW-0813">Transport</keyword>
<dbReference type="Gene3D" id="1.20.58.390">
    <property type="entry name" value="Neurotransmitter-gated ion-channel transmembrane domain"/>
    <property type="match status" value="1"/>
</dbReference>
<evidence type="ECO:0000256" key="3">
    <source>
        <dbReference type="ARBA" id="ARBA00022448"/>
    </source>
</evidence>
<comment type="subcellular location">
    <subcellularLocation>
        <location evidence="2">Cell membrane</location>
    </subcellularLocation>
    <subcellularLocation>
        <location evidence="1">Membrane</location>
        <topology evidence="1">Multi-pass membrane protein</topology>
    </subcellularLocation>
</comment>
<evidence type="ECO:0000256" key="7">
    <source>
        <dbReference type="SAM" id="MobiDB-lite"/>
    </source>
</evidence>
<organism evidence="10 11">
    <name type="scientific">Folsomia candida</name>
    <name type="common">Springtail</name>
    <dbReference type="NCBI Taxonomy" id="158441"/>
    <lineage>
        <taxon>Eukaryota</taxon>
        <taxon>Metazoa</taxon>
        <taxon>Ecdysozoa</taxon>
        <taxon>Arthropoda</taxon>
        <taxon>Hexapoda</taxon>
        <taxon>Collembola</taxon>
        <taxon>Entomobryomorpha</taxon>
        <taxon>Isotomoidea</taxon>
        <taxon>Isotomidae</taxon>
        <taxon>Proisotominae</taxon>
        <taxon>Folsomia</taxon>
    </lineage>
</organism>
<keyword evidence="4" id="KW-1003">Cell membrane</keyword>
<keyword evidence="8" id="KW-0812">Transmembrane</keyword>
<keyword evidence="8" id="KW-0472">Membrane</keyword>
<dbReference type="InterPro" id="IPR006029">
    <property type="entry name" value="Neurotrans-gated_channel_TM"/>
</dbReference>
<keyword evidence="8" id="KW-1133">Transmembrane helix</keyword>
<evidence type="ECO:0000259" key="9">
    <source>
        <dbReference type="Pfam" id="PF02932"/>
    </source>
</evidence>
<evidence type="ECO:0000256" key="6">
    <source>
        <dbReference type="ARBA" id="ARBA00023303"/>
    </source>
</evidence>
<evidence type="ECO:0000256" key="5">
    <source>
        <dbReference type="ARBA" id="ARBA00023065"/>
    </source>
</evidence>
<dbReference type="STRING" id="158441.A0A226DEL4"/>
<comment type="caution">
    <text evidence="10">The sequence shown here is derived from an EMBL/GenBank/DDBJ whole genome shotgun (WGS) entry which is preliminary data.</text>
</comment>
<dbReference type="InterPro" id="IPR006201">
    <property type="entry name" value="Neur_channel"/>
</dbReference>
<evidence type="ECO:0000313" key="10">
    <source>
        <dbReference type="EMBL" id="OXA43570.1"/>
    </source>
</evidence>
<dbReference type="GO" id="GO:0004888">
    <property type="term" value="F:transmembrane signaling receptor activity"/>
    <property type="evidence" value="ECO:0007669"/>
    <property type="project" value="InterPro"/>
</dbReference>
<sequence>MLRSCCCLLSDNQETLNWSERPISKTVEELILEWKLENPITTGSLQMTQFAMVDIIAAKCHEAFQIGNYSCLVAEFHLARLLGFHLVQSYLPTILMVVISWVSFWMDVNSVPGRVTLGITTLLTVSSKATNVQENIESSYVKAIDVWMGACTAFVFLALMEFTVVNYLWRKEYQMHGQRGAGGGATSGSSRAAVMLSHSIGGDPNSGRCDGHDSPKGQATAVSESGCGDGSSLPTPPGNVKTSSPTTGVGGENAIGGNSWELKYVDNPNHHQYHTTKAKDKCKFYNYDKQKSSTTSLSVDGLKRNRNYQELAKSIDECCRVMFPLAFSIFVISYWILYLYL</sequence>
<keyword evidence="11" id="KW-1185">Reference proteome</keyword>
<keyword evidence="6" id="KW-0407">Ion channel</keyword>
<feature type="transmembrane region" description="Helical" evidence="8">
    <location>
        <begin position="146"/>
        <end position="169"/>
    </location>
</feature>
<dbReference type="Gene3D" id="2.70.170.10">
    <property type="entry name" value="Neurotransmitter-gated ion-channel ligand-binding domain"/>
    <property type="match status" value="1"/>
</dbReference>
<dbReference type="CDD" id="cd19049">
    <property type="entry name" value="LGIC_TM_anion"/>
    <property type="match status" value="1"/>
</dbReference>